<dbReference type="PANTHER" id="PTHR18849:SF0">
    <property type="entry name" value="CILIA- AND FLAGELLA-ASSOCIATED PROTEIN 410-RELATED"/>
    <property type="match status" value="1"/>
</dbReference>
<evidence type="ECO:0000313" key="5">
    <source>
        <dbReference type="EMBL" id="OHS94204.1"/>
    </source>
</evidence>
<evidence type="ECO:0000259" key="4">
    <source>
        <dbReference type="SMART" id="SM00446"/>
    </source>
</evidence>
<dbReference type="InterPro" id="IPR003603">
    <property type="entry name" value="U2A'_phosphoprotein32A_C"/>
</dbReference>
<evidence type="ECO:0000256" key="2">
    <source>
        <dbReference type="ARBA" id="ARBA00022737"/>
    </source>
</evidence>
<dbReference type="SMART" id="SM00365">
    <property type="entry name" value="LRR_SD22"/>
    <property type="match status" value="3"/>
</dbReference>
<accession>A0A1J4JAB6</accession>
<dbReference type="SUPFAM" id="SSF52058">
    <property type="entry name" value="L domain-like"/>
    <property type="match status" value="1"/>
</dbReference>
<evidence type="ECO:0000256" key="1">
    <source>
        <dbReference type="ARBA" id="ARBA00022614"/>
    </source>
</evidence>
<feature type="region of interest" description="Disordered" evidence="3">
    <location>
        <begin position="135"/>
        <end position="179"/>
    </location>
</feature>
<gene>
    <name evidence="5" type="ORF">TRFO_11274</name>
</gene>
<dbReference type="SMART" id="SM00446">
    <property type="entry name" value="LRRcap"/>
    <property type="match status" value="1"/>
</dbReference>
<dbReference type="OrthoDB" id="1517790at2759"/>
<dbReference type="PANTHER" id="PTHR18849">
    <property type="entry name" value="LEUCINE RICH REPEAT PROTEIN"/>
    <property type="match status" value="1"/>
</dbReference>
<dbReference type="InterPro" id="IPR032675">
    <property type="entry name" value="LRR_dom_sf"/>
</dbReference>
<dbReference type="GO" id="GO:0036064">
    <property type="term" value="C:ciliary basal body"/>
    <property type="evidence" value="ECO:0007669"/>
    <property type="project" value="UniProtKB-ARBA"/>
</dbReference>
<dbReference type="Proteomes" id="UP000179807">
    <property type="component" value="Unassembled WGS sequence"/>
</dbReference>
<feature type="compositionally biased region" description="Low complexity" evidence="3">
    <location>
        <begin position="150"/>
        <end position="177"/>
    </location>
</feature>
<dbReference type="PROSITE" id="PS51450">
    <property type="entry name" value="LRR"/>
    <property type="match status" value="1"/>
</dbReference>
<sequence>MSNVLTKEVLLSKSKASSLEEVKNLNLWGLKLVDISIVEKLPNVETIALSVNEIKTLKPFSHCKNLRELFLRKNQIPSISEINYLKDLPNLQTLWLTDNPITQEKGYRNIVIATLPKLTKLDEVDITPEERAEATKVYKQMKAASEKKPPSSSSGSKSSSGSSSSSKPSSKGSSSSKESQDNILNAIGLLIKELDNDALDVLADQVKQLRASRK</sequence>
<keyword evidence="1" id="KW-0433">Leucine-rich repeat</keyword>
<dbReference type="VEuPathDB" id="TrichDB:TRFO_11274"/>
<dbReference type="GeneID" id="94830650"/>
<comment type="caution">
    <text evidence="5">The sequence shown here is derived from an EMBL/GenBank/DDBJ whole genome shotgun (WGS) entry which is preliminary data.</text>
</comment>
<dbReference type="RefSeq" id="XP_068347341.1">
    <property type="nucleotide sequence ID" value="XM_068495946.1"/>
</dbReference>
<dbReference type="InterPro" id="IPR001611">
    <property type="entry name" value="Leu-rich_rpt"/>
</dbReference>
<protein>
    <submittedName>
        <fullName evidence="5">Protein C21orf2</fullName>
    </submittedName>
</protein>
<dbReference type="Pfam" id="PF14580">
    <property type="entry name" value="LRR_9"/>
    <property type="match status" value="1"/>
</dbReference>
<organism evidence="5 6">
    <name type="scientific">Tritrichomonas foetus</name>
    <dbReference type="NCBI Taxonomy" id="1144522"/>
    <lineage>
        <taxon>Eukaryota</taxon>
        <taxon>Metamonada</taxon>
        <taxon>Parabasalia</taxon>
        <taxon>Tritrichomonadida</taxon>
        <taxon>Tritrichomonadidae</taxon>
        <taxon>Tritrichomonas</taxon>
    </lineage>
</organism>
<dbReference type="EMBL" id="MLAK01001337">
    <property type="protein sequence ID" value="OHS94204.1"/>
    <property type="molecule type" value="Genomic_DNA"/>
</dbReference>
<dbReference type="AlphaFoldDB" id="A0A1J4JAB6"/>
<reference evidence="5" key="1">
    <citation type="submission" date="2016-10" db="EMBL/GenBank/DDBJ databases">
        <authorList>
            <person name="Benchimol M."/>
            <person name="Almeida L.G."/>
            <person name="Vasconcelos A.T."/>
            <person name="Perreira-Neves A."/>
            <person name="Rosa I.A."/>
            <person name="Tasca T."/>
            <person name="Bogo M.R."/>
            <person name="de Souza W."/>
        </authorList>
    </citation>
    <scope>NUCLEOTIDE SEQUENCE [LARGE SCALE GENOMIC DNA]</scope>
    <source>
        <strain evidence="5">K</strain>
    </source>
</reference>
<keyword evidence="6" id="KW-1185">Reference proteome</keyword>
<dbReference type="FunFam" id="3.80.10.10:FF:000094">
    <property type="entry name" value="protein C21orf2 isoform X1"/>
    <property type="match status" value="1"/>
</dbReference>
<evidence type="ECO:0000256" key="3">
    <source>
        <dbReference type="SAM" id="MobiDB-lite"/>
    </source>
</evidence>
<feature type="domain" description="U2A'/phosphoprotein 32 family A C-terminal" evidence="4">
    <location>
        <begin position="104"/>
        <end position="122"/>
    </location>
</feature>
<keyword evidence="2" id="KW-0677">Repeat</keyword>
<proteinExistence type="predicted"/>
<dbReference type="Gene3D" id="3.80.10.10">
    <property type="entry name" value="Ribonuclease Inhibitor"/>
    <property type="match status" value="1"/>
</dbReference>
<evidence type="ECO:0000313" key="6">
    <source>
        <dbReference type="Proteomes" id="UP000179807"/>
    </source>
</evidence>
<name>A0A1J4JAB6_9EUKA</name>